<dbReference type="OrthoDB" id="10261598at2759"/>
<dbReference type="KEGG" id="dpp:DICPUDRAFT_157681"/>
<evidence type="ECO:0000256" key="1">
    <source>
        <dbReference type="ARBA" id="ARBA00007527"/>
    </source>
</evidence>
<proteinExistence type="inferred from homology"/>
<dbReference type="GO" id="GO:0004531">
    <property type="term" value="F:deoxyribonuclease II activity"/>
    <property type="evidence" value="ECO:0000318"/>
    <property type="project" value="GO_Central"/>
</dbReference>
<dbReference type="Proteomes" id="UP000001064">
    <property type="component" value="Unassembled WGS sequence"/>
</dbReference>
<dbReference type="EMBL" id="GL871318">
    <property type="protein sequence ID" value="EGC30577.1"/>
    <property type="molecule type" value="Genomic_DNA"/>
</dbReference>
<dbReference type="AlphaFoldDB" id="F0ZZQ7"/>
<dbReference type="RefSeq" id="XP_003292899.1">
    <property type="nucleotide sequence ID" value="XM_003292851.1"/>
</dbReference>
<organism evidence="3 4">
    <name type="scientific">Dictyostelium purpureum</name>
    <name type="common">Slime mold</name>
    <dbReference type="NCBI Taxonomy" id="5786"/>
    <lineage>
        <taxon>Eukaryota</taxon>
        <taxon>Amoebozoa</taxon>
        <taxon>Evosea</taxon>
        <taxon>Eumycetozoa</taxon>
        <taxon>Dictyostelia</taxon>
        <taxon>Dictyosteliales</taxon>
        <taxon>Dictyosteliaceae</taxon>
        <taxon>Dictyostelium</taxon>
    </lineage>
</organism>
<dbReference type="InterPro" id="IPR004947">
    <property type="entry name" value="DNase_II"/>
</dbReference>
<keyword evidence="4" id="KW-1185">Reference proteome</keyword>
<evidence type="ECO:0000313" key="4">
    <source>
        <dbReference type="Proteomes" id="UP000001064"/>
    </source>
</evidence>
<dbReference type="VEuPathDB" id="AmoebaDB:DICPUDRAFT_157681"/>
<evidence type="ECO:0000256" key="2">
    <source>
        <dbReference type="ARBA" id="ARBA00022801"/>
    </source>
</evidence>
<keyword evidence="2" id="KW-0378">Hydrolase</keyword>
<gene>
    <name evidence="3" type="ORF">DICPUDRAFT_157681</name>
</gene>
<protein>
    <submittedName>
        <fullName evidence="3">Uncharacterized protein</fullName>
    </submittedName>
</protein>
<sequence>MPIVTFLKLILIAVNNINNNQYNNEECVNDGSNIAWGKIVPFLVLFFVNSNNFVVSQAPRCITTENVYQGDARNKYNGMIPTKDVDWWFLQQLSGEDGGAIYTDSYLSGVKIISEINNYYTKNNNNIPNPVTKTYEQILGNNNYNSIVYNNEPRPTVKKVNGVVYNDPTTSDDPGKGAHAKGFFIWNNLGGIHVIHSYPKSPVRDGAGEFFDKGNEQNLGQHSVCINLSSDELDIIPKLLIYGDFIINAINGKNLRDITNKLSSLTEFNEIRARVGPLIGTDNFSNSEIASFGTIKKTFDQFDLRIFKTLIFDPITNHWSKNSIQLLKWSTVAKLISNKDFSSFDFTAVGDRDCIHYNKVMDQSNGDGQYFVQTSNNYIHEKKAQYPLSKRGFNMIWDYIADYYYNNHQKTGKWLINTMQKGGEKNKNQMAKPSDKMNLVSRTDAPWSVSEYTTDGAQHSKISYLVDSTGNLFCIGDLNWQGKQESRGGCAFCSKKLDYLAEYYERRVTVIADPPVTPAYQTFGPEVIPFGTAGFKIDFTGIYSSLENNGFYPVAERPVMEIKKLNQQNNQYESFNPKVIIDTETTKPSVDYGTDGSLTYNNNIKIKNFNSLLKGIYIPMKLKNIQTATRTFEIDQKIGLFLSPILKDEIIFCDFDDPHCDYNHNNHLLIKDLAFRFQMEDYAGITQRNQEAIGQTRNRKINVIFRPTISNSAPLSIIDETIALVKLEKDIKTIYQYFGIVRQTPIRFINVDVTDKDIQRILIEDRLSCGNGDIIYYNENCYDFLVYCLSENFAVTNNGIYNHRVDGFSAPTDAIMGAIVWPNGTPSTCFIPDEPDMITVYLKEYANKLGIVFQGNKRDIYDKIKEFIELQQRLSNENQEKESINSFNKERAQLTIKDIEPHEYLFWEIFRNKTIYKEIFSNFKPDQISRGYESICRRIIEETPENTAFYEHISLAQSASCSSINSCNSNESNGSSCSSGCNNKNSNGFLINNGNITLPPPSSYRNLIKEELKIIKILIKITPIFNNITTLDKNNNDWYISFNSLVRNSNRRPY</sequence>
<dbReference type="PANTHER" id="PTHR10858:SF22">
    <property type="entry name" value="DEOXYRIBONUCLEASE II-RELATED"/>
    <property type="match status" value="1"/>
</dbReference>
<dbReference type="eggNOG" id="ENOG502RDEM">
    <property type="taxonomic scope" value="Eukaryota"/>
</dbReference>
<dbReference type="FunCoup" id="F0ZZQ7">
    <property type="interactions" value="937"/>
</dbReference>
<dbReference type="Pfam" id="PF03265">
    <property type="entry name" value="DNase_II"/>
    <property type="match status" value="2"/>
</dbReference>
<dbReference type="PANTHER" id="PTHR10858">
    <property type="entry name" value="DEOXYRIBONUCLEASE II"/>
    <property type="match status" value="1"/>
</dbReference>
<accession>F0ZZQ7</accession>
<comment type="similarity">
    <text evidence="1">Belongs to the DNase II family.</text>
</comment>
<name>F0ZZQ7_DICPU</name>
<dbReference type="InParanoid" id="F0ZZQ7"/>
<reference evidence="4" key="1">
    <citation type="journal article" date="2011" name="Genome Biol.">
        <title>Comparative genomics of the social amoebae Dictyostelium discoideum and Dictyostelium purpureum.</title>
        <authorList>
            <consortium name="US DOE Joint Genome Institute (JGI-PGF)"/>
            <person name="Sucgang R."/>
            <person name="Kuo A."/>
            <person name="Tian X."/>
            <person name="Salerno W."/>
            <person name="Parikh A."/>
            <person name="Feasley C.L."/>
            <person name="Dalin E."/>
            <person name="Tu H."/>
            <person name="Huang E."/>
            <person name="Barry K."/>
            <person name="Lindquist E."/>
            <person name="Shapiro H."/>
            <person name="Bruce D."/>
            <person name="Schmutz J."/>
            <person name="Salamov A."/>
            <person name="Fey P."/>
            <person name="Gaudet P."/>
            <person name="Anjard C."/>
            <person name="Babu M.M."/>
            <person name="Basu S."/>
            <person name="Bushmanova Y."/>
            <person name="van der Wel H."/>
            <person name="Katoh-Kurasawa M."/>
            <person name="Dinh C."/>
            <person name="Coutinho P.M."/>
            <person name="Saito T."/>
            <person name="Elias M."/>
            <person name="Schaap P."/>
            <person name="Kay R.R."/>
            <person name="Henrissat B."/>
            <person name="Eichinger L."/>
            <person name="Rivero F."/>
            <person name="Putnam N.H."/>
            <person name="West C.M."/>
            <person name="Loomis W.F."/>
            <person name="Chisholm R.L."/>
            <person name="Shaulsky G."/>
            <person name="Strassmann J.E."/>
            <person name="Queller D.C."/>
            <person name="Kuspa A."/>
            <person name="Grigoriev I.V."/>
        </authorList>
    </citation>
    <scope>NUCLEOTIDE SEQUENCE [LARGE SCALE GENOMIC DNA]</scope>
    <source>
        <strain evidence="4">QSDP1</strain>
    </source>
</reference>
<evidence type="ECO:0000313" key="3">
    <source>
        <dbReference type="EMBL" id="EGC30577.1"/>
    </source>
</evidence>
<dbReference type="GO" id="GO:0006309">
    <property type="term" value="P:apoptotic DNA fragmentation"/>
    <property type="evidence" value="ECO:0000318"/>
    <property type="project" value="GO_Central"/>
</dbReference>
<dbReference type="GeneID" id="10509079"/>